<accession>A0ABN2G9Z3</accession>
<dbReference type="Proteomes" id="UP001500618">
    <property type="component" value="Unassembled WGS sequence"/>
</dbReference>
<dbReference type="Gene3D" id="3.40.1000.10">
    <property type="entry name" value="Mog1/PsbP, alpha/beta/alpha sandwich"/>
    <property type="match status" value="1"/>
</dbReference>
<dbReference type="RefSeq" id="WP_344308615.1">
    <property type="nucleotide sequence ID" value="NZ_BAAANY010000006.1"/>
</dbReference>
<evidence type="ECO:0000313" key="2">
    <source>
        <dbReference type="Proteomes" id="UP001500618"/>
    </source>
</evidence>
<evidence type="ECO:0000313" key="1">
    <source>
        <dbReference type="EMBL" id="GAA1667856.1"/>
    </source>
</evidence>
<name>A0ABN2G9Z3_9ACTN</name>
<reference evidence="1 2" key="1">
    <citation type="journal article" date="2019" name="Int. J. Syst. Evol. Microbiol.">
        <title>The Global Catalogue of Microorganisms (GCM) 10K type strain sequencing project: providing services to taxonomists for standard genome sequencing and annotation.</title>
        <authorList>
            <consortium name="The Broad Institute Genomics Platform"/>
            <consortium name="The Broad Institute Genome Sequencing Center for Infectious Disease"/>
            <person name="Wu L."/>
            <person name="Ma J."/>
        </authorList>
    </citation>
    <scope>NUCLEOTIDE SEQUENCE [LARGE SCALE GENOMIC DNA]</scope>
    <source>
        <strain evidence="1 2">JCM 14718</strain>
    </source>
</reference>
<sequence length="159" mass="17581">MIETLVSYEHRTAGFSLPLPESWQAVEDPQPAVPLVALEPDRGGIFRCNVVVSVDQVPEGLDVAGWQAGAEPMMRQAMQDFLLLDLEELQVGGRPAMYRLAHHLVPDLGPVTMAQWMLLRAGRGHTLTFSIGTMEYETRADLFVDIARGFRFAESGGEN</sequence>
<organism evidence="1 2">
    <name type="scientific">Fodinicola feengrottensis</name>
    <dbReference type="NCBI Taxonomy" id="435914"/>
    <lineage>
        <taxon>Bacteria</taxon>
        <taxon>Bacillati</taxon>
        <taxon>Actinomycetota</taxon>
        <taxon>Actinomycetes</taxon>
        <taxon>Mycobacteriales</taxon>
        <taxon>Fodinicola</taxon>
    </lineage>
</organism>
<keyword evidence="2" id="KW-1185">Reference proteome</keyword>
<dbReference type="EMBL" id="BAAANY010000006">
    <property type="protein sequence ID" value="GAA1667856.1"/>
    <property type="molecule type" value="Genomic_DNA"/>
</dbReference>
<proteinExistence type="predicted"/>
<comment type="caution">
    <text evidence="1">The sequence shown here is derived from an EMBL/GenBank/DDBJ whole genome shotgun (WGS) entry which is preliminary data.</text>
</comment>
<gene>
    <name evidence="1" type="ORF">GCM10009765_16520</name>
</gene>
<protein>
    <recommendedName>
        <fullName evidence="3">DUF1795 domain-containing protein</fullName>
    </recommendedName>
</protein>
<evidence type="ECO:0008006" key="3">
    <source>
        <dbReference type="Google" id="ProtNLM"/>
    </source>
</evidence>